<dbReference type="EMBL" id="SIKX01000009">
    <property type="protein sequence ID" value="TBF00961.1"/>
    <property type="molecule type" value="Genomic_DNA"/>
</dbReference>
<accession>A0AAE8TYI7</accession>
<comment type="caution">
    <text evidence="2">The sequence shown here is derived from an EMBL/GenBank/DDBJ whole genome shotgun (WGS) entry which is preliminary data.</text>
</comment>
<proteinExistence type="predicted"/>
<keyword evidence="1" id="KW-0812">Transmembrane</keyword>
<dbReference type="AlphaFoldDB" id="A0AAE8TYI7"/>
<evidence type="ECO:0000313" key="3">
    <source>
        <dbReference type="Proteomes" id="UP000291892"/>
    </source>
</evidence>
<keyword evidence="1" id="KW-1133">Transmembrane helix</keyword>
<sequence length="183" mass="20357">MSAIVDGILKFIEKNINPKIGIVLFGAALTGILLLKAEIVPASDLPKGTMTLLVLACCLGAWIMLAIGIMKGHEAYIAYDMRTKAKVKAESDQKAKDQNAIDNLPTLNDQELETLVFLLRRGQQRFSEHSKFVGGLRDKGMVRPTDTTFSVSQVVPAIWDRRDELLKRYGNVRTGREIPRSFL</sequence>
<evidence type="ECO:0000256" key="1">
    <source>
        <dbReference type="SAM" id="Phobius"/>
    </source>
</evidence>
<name>A0AAE8TYI7_9HYPH</name>
<evidence type="ECO:0000313" key="2">
    <source>
        <dbReference type="EMBL" id="TBF00961.1"/>
    </source>
</evidence>
<dbReference type="Proteomes" id="UP000291892">
    <property type="component" value="Unassembled WGS sequence"/>
</dbReference>
<dbReference type="RefSeq" id="WP_130776010.1">
    <property type="nucleotide sequence ID" value="NZ_SIKX01000009.1"/>
</dbReference>
<protein>
    <submittedName>
        <fullName evidence="2">Uncharacterized protein</fullName>
    </submittedName>
</protein>
<gene>
    <name evidence="2" type="ORF">ELG94_39505</name>
</gene>
<organism evidence="2 3">
    <name type="scientific">Rhizobium ruizarguesonis</name>
    <dbReference type="NCBI Taxonomy" id="2081791"/>
    <lineage>
        <taxon>Bacteria</taxon>
        <taxon>Pseudomonadati</taxon>
        <taxon>Pseudomonadota</taxon>
        <taxon>Alphaproteobacteria</taxon>
        <taxon>Hyphomicrobiales</taxon>
        <taxon>Rhizobiaceae</taxon>
        <taxon>Rhizobium/Agrobacterium group</taxon>
        <taxon>Rhizobium</taxon>
    </lineage>
</organism>
<keyword evidence="1" id="KW-0472">Membrane</keyword>
<feature type="transmembrane region" description="Helical" evidence="1">
    <location>
        <begin position="20"/>
        <end position="37"/>
    </location>
</feature>
<reference evidence="2 3" key="1">
    <citation type="submission" date="2019-02" db="EMBL/GenBank/DDBJ databases">
        <title>The genomic architecture of introgression among sibling species of bacteria.</title>
        <authorList>
            <person name="Cavassim M.I.A."/>
            <person name="Moeskjaer S."/>
            <person name="Moslemi C."/>
            <person name="Fields B."/>
            <person name="Bachmann A."/>
            <person name="Vilhjalmsson B."/>
            <person name="Schierup M.H."/>
            <person name="Young J.P.W."/>
            <person name="Andersen S.U."/>
        </authorList>
    </citation>
    <scope>NUCLEOTIDE SEQUENCE [LARGE SCALE GENOMIC DNA]</scope>
    <source>
        <strain evidence="2 3">SM42</strain>
    </source>
</reference>
<feature type="transmembrane region" description="Helical" evidence="1">
    <location>
        <begin position="49"/>
        <end position="69"/>
    </location>
</feature>